<dbReference type="PANTHER" id="PTHR43037:SF5">
    <property type="entry name" value="FERULOYL ESTERASE"/>
    <property type="match status" value="1"/>
</dbReference>
<comment type="subcellular location">
    <subcellularLocation>
        <location evidence="4">Secreted</location>
    </subcellularLocation>
</comment>
<evidence type="ECO:0000256" key="5">
    <source>
        <dbReference type="SAM" id="MobiDB-lite"/>
    </source>
</evidence>
<organism evidence="7 9">
    <name type="scientific">Ustilago bromivora</name>
    <dbReference type="NCBI Taxonomy" id="307758"/>
    <lineage>
        <taxon>Eukaryota</taxon>
        <taxon>Fungi</taxon>
        <taxon>Dikarya</taxon>
        <taxon>Basidiomycota</taxon>
        <taxon>Ustilaginomycotina</taxon>
        <taxon>Ustilaginomycetes</taxon>
        <taxon>Ustilaginales</taxon>
        <taxon>Ustilaginaceae</taxon>
        <taxon>Ustilago</taxon>
    </lineage>
</organism>
<dbReference type="GO" id="GO:0006508">
    <property type="term" value="P:proteolysis"/>
    <property type="evidence" value="ECO:0007669"/>
    <property type="project" value="InterPro"/>
</dbReference>
<comment type="function">
    <text evidence="4">Esterase involved in the hydrolysis of xylan, a major structural heterogeneous polysaccharide found in plant biomass representing the second most abundant polysaccharide in the biosphere, after cellulose.</text>
</comment>
<name>A0A1K0G794_9BASI</name>
<reference evidence="9" key="1">
    <citation type="submission" date="2016-04" db="EMBL/GenBank/DDBJ databases">
        <authorList>
            <person name="Guldener U."/>
            <person name="Guldener U."/>
        </authorList>
    </citation>
    <scope>NUCLEOTIDE SEQUENCE [LARGE SCALE GENOMIC DNA]</scope>
    <source>
        <strain evidence="9">UB2112</strain>
    </source>
</reference>
<sequence>MRYLAFQLLTASLLVIKLASAQGLPPPPGGPKNPGDPLASGQYWNGLELRPNWAPPGGQPGAPPSSFKPGLPSPAAKPLPKGLQLESGFPGQPTKAVMYTYVPKTFKKGNPILVALHHCGGTGPGYYGEYPDWPKTADQKGFLIVYPSSPGDKGDCWDVSSKASLKHDGGGDSQTIVEMVKYAKEKYGCNDHQVYMVGHSSGAMMVQALGAAYPDVFLAGAEYSGVPANCFRTGKLAGNDWNSTCTGNTLHESTSYWIGQAREMFPSYKGSMPRMMLVHGKNDQVIGFNQHTEAVKQWCGLHNLDPSRPTKVYKLPDAPNYVVSVYGSDVIAIAADGVTHDNPAKVDLTAQFFGL</sequence>
<comment type="similarity">
    <text evidence="4">Belongs to the carbohydrate esterase 1 (CE1) family.</text>
</comment>
<feature type="signal peptide" evidence="4">
    <location>
        <begin position="1"/>
        <end position="21"/>
    </location>
</feature>
<gene>
    <name evidence="8" type="ORF">UBRO2_00151</name>
    <name evidence="7" type="ORF">UBRO_06739</name>
</gene>
<dbReference type="GO" id="GO:0008236">
    <property type="term" value="F:serine-type peptidase activity"/>
    <property type="evidence" value="ECO:0007669"/>
    <property type="project" value="InterPro"/>
</dbReference>
<dbReference type="GO" id="GO:0045493">
    <property type="term" value="P:xylan catabolic process"/>
    <property type="evidence" value="ECO:0007669"/>
    <property type="project" value="UniProtKB-UniRule"/>
</dbReference>
<evidence type="ECO:0000313" key="8">
    <source>
        <dbReference type="EMBL" id="SYW73876.1"/>
    </source>
</evidence>
<dbReference type="Pfam" id="PF00326">
    <property type="entry name" value="Peptidase_S9"/>
    <property type="match status" value="1"/>
</dbReference>
<feature type="domain" description="Peptidase S9 prolyl oligopeptidase catalytic" evidence="6">
    <location>
        <begin position="138"/>
        <end position="296"/>
    </location>
</feature>
<protein>
    <recommendedName>
        <fullName evidence="4">Carboxylic ester hydrolase</fullName>
        <ecNumber evidence="4">3.1.1.-</ecNumber>
    </recommendedName>
</protein>
<dbReference type="GO" id="GO:0052689">
    <property type="term" value="F:carboxylic ester hydrolase activity"/>
    <property type="evidence" value="ECO:0007669"/>
    <property type="project" value="UniProtKB-KW"/>
</dbReference>
<keyword evidence="2 4" id="KW-0732">Signal</keyword>
<proteinExistence type="inferred from homology"/>
<keyword evidence="10" id="KW-1185">Reference proteome</keyword>
<dbReference type="GO" id="GO:0005576">
    <property type="term" value="C:extracellular region"/>
    <property type="evidence" value="ECO:0007669"/>
    <property type="project" value="UniProtKB-SubCell"/>
</dbReference>
<keyword evidence="3 4" id="KW-0378">Hydrolase</keyword>
<dbReference type="InterPro" id="IPR001375">
    <property type="entry name" value="Peptidase_S9_cat"/>
</dbReference>
<dbReference type="InterPro" id="IPR029058">
    <property type="entry name" value="AB_hydrolase_fold"/>
</dbReference>
<dbReference type="NCBIfam" id="TIGR01840">
    <property type="entry name" value="esterase_phb"/>
    <property type="match status" value="1"/>
</dbReference>
<evidence type="ECO:0000256" key="1">
    <source>
        <dbReference type="ARBA" id="ARBA00022487"/>
    </source>
</evidence>
<evidence type="ECO:0000256" key="2">
    <source>
        <dbReference type="ARBA" id="ARBA00022729"/>
    </source>
</evidence>
<feature type="region of interest" description="Disordered" evidence="5">
    <location>
        <begin position="51"/>
        <end position="81"/>
    </location>
</feature>
<dbReference type="Proteomes" id="UP000658997">
    <property type="component" value="Unassembled WGS sequence"/>
</dbReference>
<keyword evidence="4" id="KW-0119">Carbohydrate metabolism</keyword>
<dbReference type="EMBL" id="LT558127">
    <property type="protein sequence ID" value="SAM83560.1"/>
    <property type="molecule type" value="Genomic_DNA"/>
</dbReference>
<keyword evidence="1 4" id="KW-0719">Serine esterase</keyword>
<evidence type="ECO:0000313" key="10">
    <source>
        <dbReference type="Proteomes" id="UP000658997"/>
    </source>
</evidence>
<reference evidence="8" key="3">
    <citation type="submission" date="2018-08" db="EMBL/GenBank/DDBJ databases">
        <authorList>
            <person name="Guldener U."/>
        </authorList>
    </citation>
    <scope>NUCLEOTIDE SEQUENCE</scope>
    <source>
        <strain evidence="8">UB2</strain>
    </source>
</reference>
<evidence type="ECO:0000313" key="9">
    <source>
        <dbReference type="Proteomes" id="UP000179920"/>
    </source>
</evidence>
<feature type="compositionally biased region" description="Pro residues" evidence="5">
    <location>
        <begin position="53"/>
        <end position="63"/>
    </location>
</feature>
<dbReference type="SUPFAM" id="SSF53474">
    <property type="entry name" value="alpha/beta-Hydrolases"/>
    <property type="match status" value="1"/>
</dbReference>
<dbReference type="Proteomes" id="UP000179920">
    <property type="component" value="Chromosome XI"/>
</dbReference>
<keyword evidence="4" id="KW-0964">Secreted</keyword>
<evidence type="ECO:0000259" key="6">
    <source>
        <dbReference type="Pfam" id="PF00326"/>
    </source>
</evidence>
<dbReference type="EC" id="3.1.1.-" evidence="4"/>
<dbReference type="Gene3D" id="3.40.50.1820">
    <property type="entry name" value="alpha/beta hydrolase"/>
    <property type="match status" value="1"/>
</dbReference>
<evidence type="ECO:0000256" key="4">
    <source>
        <dbReference type="RuleBase" id="RU367147"/>
    </source>
</evidence>
<reference evidence="7" key="2">
    <citation type="submission" date="2016-04" db="EMBL/GenBank/DDBJ databases">
        <authorList>
            <person name="Evans L.H."/>
            <person name="Alamgir A."/>
            <person name="Owens N."/>
            <person name="Weber N.D."/>
            <person name="Virtaneva K."/>
            <person name="Barbian K."/>
            <person name="Babar A."/>
            <person name="Rosenke K."/>
        </authorList>
    </citation>
    <scope>NUCLEOTIDE SEQUENCE</scope>
    <source>
        <strain evidence="7">UB2112</strain>
    </source>
</reference>
<evidence type="ECO:0000313" key="7">
    <source>
        <dbReference type="EMBL" id="SAM83560.1"/>
    </source>
</evidence>
<dbReference type="InterPro" id="IPR050955">
    <property type="entry name" value="Plant_Biomass_Hydrol_Est"/>
</dbReference>
<feature type="chain" id="PRO_5039734481" description="Carboxylic ester hydrolase" evidence="4">
    <location>
        <begin position="22"/>
        <end position="355"/>
    </location>
</feature>
<dbReference type="AlphaFoldDB" id="A0A1K0G794"/>
<dbReference type="PANTHER" id="PTHR43037">
    <property type="entry name" value="UNNAMED PRODUCT-RELATED"/>
    <property type="match status" value="1"/>
</dbReference>
<keyword evidence="4" id="KW-0624">Polysaccharide degradation</keyword>
<accession>A0A1K0G794</accession>
<dbReference type="OrthoDB" id="2425929at2759"/>
<dbReference type="EMBL" id="ULHB01000001">
    <property type="protein sequence ID" value="SYW73876.1"/>
    <property type="molecule type" value="Genomic_DNA"/>
</dbReference>
<dbReference type="InterPro" id="IPR010126">
    <property type="entry name" value="Esterase_phb"/>
</dbReference>
<evidence type="ECO:0000256" key="3">
    <source>
        <dbReference type="ARBA" id="ARBA00022801"/>
    </source>
</evidence>